<dbReference type="PANTHER" id="PTHR30576:SF0">
    <property type="entry name" value="UNDECAPRENYL-PHOSPHATE N-ACETYLGALACTOSAMINYL 1-PHOSPHATE TRANSFERASE-RELATED"/>
    <property type="match status" value="1"/>
</dbReference>
<dbReference type="Gene3D" id="3.40.50.720">
    <property type="entry name" value="NAD(P)-binding Rossmann-like Domain"/>
    <property type="match status" value="1"/>
</dbReference>
<keyword evidence="7" id="KW-0270">Exopolysaccharide synthesis</keyword>
<evidence type="ECO:0000313" key="8">
    <source>
        <dbReference type="EMBL" id="NBN78164.1"/>
    </source>
</evidence>
<evidence type="ECO:0000256" key="5">
    <source>
        <dbReference type="ARBA" id="ARBA00022989"/>
    </source>
</evidence>
<dbReference type="InterPro" id="IPR017475">
    <property type="entry name" value="EPS_sugar_tfrase"/>
</dbReference>
<dbReference type="SUPFAM" id="SSF51735">
    <property type="entry name" value="NAD(P)-binding Rossmann-fold domains"/>
    <property type="match status" value="1"/>
</dbReference>
<comment type="similarity">
    <text evidence="2">Belongs to the bacterial sugar transferase family.</text>
</comment>
<name>A0A7X5J7Z2_9HYPH</name>
<protein>
    <submittedName>
        <fullName evidence="8">Undecaprenyl-phosphate glucose phosphotransferase</fullName>
        <ecNumber evidence="8">2.7.8.31</ecNumber>
    </submittedName>
</protein>
<dbReference type="GO" id="GO:0000271">
    <property type="term" value="P:polysaccharide biosynthetic process"/>
    <property type="evidence" value="ECO:0007669"/>
    <property type="project" value="UniProtKB-KW"/>
</dbReference>
<evidence type="ECO:0000256" key="6">
    <source>
        <dbReference type="ARBA" id="ARBA00023136"/>
    </source>
</evidence>
<evidence type="ECO:0000256" key="3">
    <source>
        <dbReference type="ARBA" id="ARBA00022679"/>
    </source>
</evidence>
<dbReference type="PANTHER" id="PTHR30576">
    <property type="entry name" value="COLANIC BIOSYNTHESIS UDP-GLUCOSE LIPID CARRIER TRANSFERASE"/>
    <property type="match status" value="1"/>
</dbReference>
<keyword evidence="4" id="KW-0812">Transmembrane</keyword>
<proteinExistence type="inferred from homology"/>
<organism evidence="8 9">
    <name type="scientific">Pannonibacter tanglangensis</name>
    <dbReference type="NCBI Taxonomy" id="2750084"/>
    <lineage>
        <taxon>Bacteria</taxon>
        <taxon>Pseudomonadati</taxon>
        <taxon>Pseudomonadota</taxon>
        <taxon>Alphaproteobacteria</taxon>
        <taxon>Hyphomicrobiales</taxon>
        <taxon>Stappiaceae</taxon>
        <taxon>Pannonibacter</taxon>
    </lineage>
</organism>
<dbReference type="InterPro" id="IPR017473">
    <property type="entry name" value="Undecaprenyl-P_gluc_Ptfrase"/>
</dbReference>
<dbReference type="NCBIfam" id="TIGR03023">
    <property type="entry name" value="WcaJ_sugtrans"/>
    <property type="match status" value="1"/>
</dbReference>
<dbReference type="EC" id="2.7.8.31" evidence="8"/>
<evidence type="ECO:0000256" key="2">
    <source>
        <dbReference type="ARBA" id="ARBA00006464"/>
    </source>
</evidence>
<dbReference type="EMBL" id="JAABLQ010000001">
    <property type="protein sequence ID" value="NBN78164.1"/>
    <property type="molecule type" value="Genomic_DNA"/>
</dbReference>
<dbReference type="Pfam" id="PF02397">
    <property type="entry name" value="Bac_transf"/>
    <property type="match status" value="1"/>
</dbReference>
<dbReference type="GO" id="GO:0089702">
    <property type="term" value="F:undecaprenyl-phosphate glucose phosphotransferase activity"/>
    <property type="evidence" value="ECO:0007669"/>
    <property type="project" value="UniProtKB-EC"/>
</dbReference>
<dbReference type="Proteomes" id="UP000586722">
    <property type="component" value="Unassembled WGS sequence"/>
</dbReference>
<comment type="subcellular location">
    <subcellularLocation>
        <location evidence="1">Membrane</location>
        <topology evidence="1">Multi-pass membrane protein</topology>
    </subcellularLocation>
</comment>
<evidence type="ECO:0000256" key="7">
    <source>
        <dbReference type="ARBA" id="ARBA00023169"/>
    </source>
</evidence>
<accession>A0A7X5J7Z2</accession>
<sequence length="481" mass="52667">MSADALRIADSLRSDGISRPVLEGVVRLADAVMVLATGLAVFALAGSGAATGALPLALLAVGLVSALAFFHAFDCYQVPVMRAGLAQAGRIAGGWTLVFAIAAIAIATTPLTAHVPASVFGAWYVAGLAGLVGMRFLLSRLVRSWMASGRLERRAVIVGGGTAAADLIHELESQKDNDIRICGIFDDRANDRSPAVVAGYPKLGNIDALVEFARRARIDMLIVCIPLRAEKRVLELLRKLWVLPIDIRLSAHTDKMRFRSRGSSFIGTVPFVDVVEKPITDWDMVAKRVFDVVVASLAIVALAPVMLATAIAIRLDSKGPVLFRQKRYGFNNEIIDVLKFRSMYHDMADPAAKKVVTKGDPRVTKVGRFIRRTSIDELPQLFNVLAGTLSLVGPRPHAVNAHTNDQTWDEVVYGYFARHKVKPGVTGWAQINGWRGEVDTQEKIQKRVEFDLYYIENWSILFDIKILALTPVRLLNTENAY</sequence>
<dbReference type="NCBIfam" id="TIGR03025">
    <property type="entry name" value="EPS_sugtrans"/>
    <property type="match status" value="1"/>
</dbReference>
<dbReference type="GO" id="GO:0016020">
    <property type="term" value="C:membrane"/>
    <property type="evidence" value="ECO:0007669"/>
    <property type="project" value="UniProtKB-SubCell"/>
</dbReference>
<dbReference type="InterPro" id="IPR036291">
    <property type="entry name" value="NAD(P)-bd_dom_sf"/>
</dbReference>
<keyword evidence="9" id="KW-1185">Reference proteome</keyword>
<keyword evidence="3 8" id="KW-0808">Transferase</keyword>
<comment type="caution">
    <text evidence="8">The sequence shown here is derived from an EMBL/GenBank/DDBJ whole genome shotgun (WGS) entry which is preliminary data.</text>
</comment>
<keyword evidence="6" id="KW-0472">Membrane</keyword>
<dbReference type="Pfam" id="PF13727">
    <property type="entry name" value="CoA_binding_3"/>
    <property type="match status" value="1"/>
</dbReference>
<dbReference type="AlphaFoldDB" id="A0A7X5J7Z2"/>
<evidence type="ECO:0000313" key="9">
    <source>
        <dbReference type="Proteomes" id="UP000586722"/>
    </source>
</evidence>
<evidence type="ECO:0000256" key="1">
    <source>
        <dbReference type="ARBA" id="ARBA00004141"/>
    </source>
</evidence>
<evidence type="ECO:0000256" key="4">
    <source>
        <dbReference type="ARBA" id="ARBA00022692"/>
    </source>
</evidence>
<reference evidence="9" key="1">
    <citation type="submission" date="2020-01" db="EMBL/GenBank/DDBJ databases">
        <authorList>
            <person name="Fang Y."/>
            <person name="Sun R."/>
            <person name="Nie L."/>
            <person name="He J."/>
            <person name="Hao L."/>
            <person name="Wang L."/>
            <person name="Su S."/>
            <person name="Lv E."/>
            <person name="Zhang Z."/>
            <person name="Xie R."/>
            <person name="Liu H."/>
        </authorList>
    </citation>
    <scope>NUCLEOTIDE SEQUENCE [LARGE SCALE GENOMIC DNA]</scope>
    <source>
        <strain evidence="9">XCT-53</strain>
    </source>
</reference>
<keyword evidence="5" id="KW-1133">Transmembrane helix</keyword>
<dbReference type="InterPro" id="IPR003362">
    <property type="entry name" value="Bact_transf"/>
</dbReference>
<gene>
    <name evidence="8" type="ORF">GWI72_07795</name>
</gene>